<dbReference type="GO" id="GO:0016747">
    <property type="term" value="F:acyltransferase activity, transferring groups other than amino-acyl groups"/>
    <property type="evidence" value="ECO:0007669"/>
    <property type="project" value="InterPro"/>
</dbReference>
<keyword evidence="1" id="KW-0808">Transferase</keyword>
<dbReference type="PANTHER" id="PTHR43420:SF44">
    <property type="entry name" value="ACETYLTRANSFERASE YPEA"/>
    <property type="match status" value="1"/>
</dbReference>
<comment type="caution">
    <text evidence="4">The sequence shown here is derived from an EMBL/GenBank/DDBJ whole genome shotgun (WGS) entry which is preliminary data.</text>
</comment>
<dbReference type="PROSITE" id="PS51186">
    <property type="entry name" value="GNAT"/>
    <property type="match status" value="1"/>
</dbReference>
<evidence type="ECO:0000256" key="2">
    <source>
        <dbReference type="ARBA" id="ARBA00023315"/>
    </source>
</evidence>
<name>A0A8J6NXP8_9BACT</name>
<dbReference type="InterPro" id="IPR000182">
    <property type="entry name" value="GNAT_dom"/>
</dbReference>
<evidence type="ECO:0000313" key="5">
    <source>
        <dbReference type="Proteomes" id="UP000605201"/>
    </source>
</evidence>
<proteinExistence type="predicted"/>
<keyword evidence="2" id="KW-0012">Acyltransferase</keyword>
<sequence length="176" mass="20221">MRLYAAEHMTVIRSATEEDLDRVSLIESLSFGATWTRHCLETALSNDIFLVYQQKNVIGYLIACLCEQGKRAEILRIAVHPNHRGKGIAKELLETSFRIFPEDTIEEVSLNVDSSNRSAVKLYEKLGFEIAKVNTFLGDLDFHIFYVMKLKFLERKKKEIQLCQKSCSQEADHAIH</sequence>
<dbReference type="Gene3D" id="3.40.630.30">
    <property type="match status" value="1"/>
</dbReference>
<gene>
    <name evidence="4" type="ORF">H8D96_01805</name>
</gene>
<accession>A0A8J6NXP8</accession>
<dbReference type="AlphaFoldDB" id="A0A8J6NXP8"/>
<evidence type="ECO:0000256" key="1">
    <source>
        <dbReference type="ARBA" id="ARBA00022679"/>
    </source>
</evidence>
<dbReference type="SUPFAM" id="SSF55729">
    <property type="entry name" value="Acyl-CoA N-acyltransferases (Nat)"/>
    <property type="match status" value="1"/>
</dbReference>
<dbReference type="Pfam" id="PF00583">
    <property type="entry name" value="Acetyltransf_1"/>
    <property type="match status" value="1"/>
</dbReference>
<dbReference type="EMBL" id="JACNIG010000063">
    <property type="protein sequence ID" value="MBC8430631.1"/>
    <property type="molecule type" value="Genomic_DNA"/>
</dbReference>
<dbReference type="InterPro" id="IPR050680">
    <property type="entry name" value="YpeA/RimI_acetyltransf"/>
</dbReference>
<evidence type="ECO:0000259" key="3">
    <source>
        <dbReference type="PROSITE" id="PS51186"/>
    </source>
</evidence>
<dbReference type="InterPro" id="IPR016181">
    <property type="entry name" value="Acyl_CoA_acyltransferase"/>
</dbReference>
<reference evidence="4 5" key="1">
    <citation type="submission" date="2020-08" db="EMBL/GenBank/DDBJ databases">
        <title>Bridging the membrane lipid divide: bacteria of the FCB group superphylum have the potential to synthesize archaeal ether lipids.</title>
        <authorList>
            <person name="Villanueva L."/>
            <person name="Von Meijenfeldt F.A.B."/>
            <person name="Westbye A.B."/>
            <person name="Yadav S."/>
            <person name="Hopmans E.C."/>
            <person name="Dutilh B.E."/>
            <person name="Sinninghe Damste J.S."/>
        </authorList>
    </citation>
    <scope>NUCLEOTIDE SEQUENCE [LARGE SCALE GENOMIC DNA]</scope>
    <source>
        <strain evidence="4">NIOZ-UU17</strain>
    </source>
</reference>
<evidence type="ECO:0000313" key="4">
    <source>
        <dbReference type="EMBL" id="MBC8430631.1"/>
    </source>
</evidence>
<dbReference type="Proteomes" id="UP000605201">
    <property type="component" value="Unassembled WGS sequence"/>
</dbReference>
<organism evidence="4 5">
    <name type="scientific">Candidatus Desulfatibia vada</name>
    <dbReference type="NCBI Taxonomy" id="2841696"/>
    <lineage>
        <taxon>Bacteria</taxon>
        <taxon>Pseudomonadati</taxon>
        <taxon>Thermodesulfobacteriota</taxon>
        <taxon>Desulfobacteria</taxon>
        <taxon>Desulfobacterales</taxon>
        <taxon>Desulfobacterales incertae sedis</taxon>
        <taxon>Candidatus Desulfatibia</taxon>
    </lineage>
</organism>
<protein>
    <submittedName>
        <fullName evidence="4">GNAT family N-acetyltransferase</fullName>
    </submittedName>
</protein>
<feature type="domain" description="N-acetyltransferase" evidence="3">
    <location>
        <begin position="10"/>
        <end position="153"/>
    </location>
</feature>
<dbReference type="CDD" id="cd04301">
    <property type="entry name" value="NAT_SF"/>
    <property type="match status" value="1"/>
</dbReference>
<dbReference type="PANTHER" id="PTHR43420">
    <property type="entry name" value="ACETYLTRANSFERASE"/>
    <property type="match status" value="1"/>
</dbReference>